<accession>A0ABZ0CUG4</accession>
<proteinExistence type="predicted"/>
<evidence type="ECO:0000259" key="1">
    <source>
        <dbReference type="Pfam" id="PF14086"/>
    </source>
</evidence>
<dbReference type="EMBL" id="CP136336">
    <property type="protein sequence ID" value="WOB06582.1"/>
    <property type="molecule type" value="Genomic_DNA"/>
</dbReference>
<reference evidence="2 3" key="1">
    <citation type="submission" date="2023-10" db="EMBL/GenBank/DDBJ databases">
        <title>Bacteria for the degradation of biodegradable plastic PBAT(Polybutylene adipate terephthalate).</title>
        <authorList>
            <person name="Weon H.-Y."/>
            <person name="Yeon J."/>
        </authorList>
    </citation>
    <scope>NUCLEOTIDE SEQUENCE [LARGE SCALE GENOMIC DNA]</scope>
    <source>
        <strain evidence="2 3">SBD 7-3</strain>
    </source>
</reference>
<dbReference type="PROSITE" id="PS51257">
    <property type="entry name" value="PROKAR_LIPOPROTEIN"/>
    <property type="match status" value="1"/>
</dbReference>
<dbReference type="RefSeq" id="WP_316699094.1">
    <property type="nucleotide sequence ID" value="NZ_CP136336.1"/>
</dbReference>
<feature type="domain" description="DUF4266" evidence="1">
    <location>
        <begin position="31"/>
        <end position="80"/>
    </location>
</feature>
<name>A0ABZ0CUG4_9BURK</name>
<evidence type="ECO:0000313" key="3">
    <source>
        <dbReference type="Proteomes" id="UP001303946"/>
    </source>
</evidence>
<protein>
    <submittedName>
        <fullName evidence="2">DUF4266 domain-containing protein</fullName>
    </submittedName>
</protein>
<dbReference type="Pfam" id="PF14086">
    <property type="entry name" value="DUF4266"/>
    <property type="match status" value="1"/>
</dbReference>
<dbReference type="InterPro" id="IPR025362">
    <property type="entry name" value="DUF4266"/>
</dbReference>
<dbReference type="Proteomes" id="UP001303946">
    <property type="component" value="Chromosome"/>
</dbReference>
<evidence type="ECO:0000313" key="2">
    <source>
        <dbReference type="EMBL" id="WOB06582.1"/>
    </source>
</evidence>
<gene>
    <name evidence="2" type="ORF">RXV79_16815</name>
</gene>
<organism evidence="2 3">
    <name type="scientific">Piscinibacter gummiphilus</name>
    <dbReference type="NCBI Taxonomy" id="946333"/>
    <lineage>
        <taxon>Bacteria</taxon>
        <taxon>Pseudomonadati</taxon>
        <taxon>Pseudomonadota</taxon>
        <taxon>Betaproteobacteria</taxon>
        <taxon>Burkholderiales</taxon>
        <taxon>Sphaerotilaceae</taxon>
        <taxon>Piscinibacter</taxon>
    </lineage>
</organism>
<sequence>MRRLTSVAVRCGLVALAAGLLGACGSIEPWVKPYERERLASPLMQFSRDGLSAKHFEHVREVREGGRGATGVQGGGCGCN</sequence>
<keyword evidence="3" id="KW-1185">Reference proteome</keyword>